<evidence type="ECO:0000256" key="1">
    <source>
        <dbReference type="ARBA" id="ARBA00010617"/>
    </source>
</evidence>
<evidence type="ECO:0008006" key="8">
    <source>
        <dbReference type="Google" id="ProtNLM"/>
    </source>
</evidence>
<sequence length="1140" mass="129101">MGAVVVQQWAQAQASSQMAPKIASFLFSILFYHKTFPYFEPRVMVILALATAVKQFAKRHLNGHRTPGQIVAIAALGILLAAIAKYPDRALFVRARPDLKRKTVPGHPLLGNVLQALTAKENPLHVLKASFDQYGDLYTLTVPGRGRIFLVNHPDYIEYILKTNFDNYIKGSIFSDQVRDFFGEGIFVTDGDEWRFHRKTAITMFTTKLYRQVTHGAFTIGVRNLCAVLDKHEARGQPAELQGLFQKMTIEAFGKLTFGIDVNSLNIEGSTDFEDAFDYMMHNVDNRVANPFWKWTDWLIPGKVAKVRHAIGVMDKHAYMAIEKRKHETEEEREKRPKDLLDHFLSERDDGTITSDVNIRDVFVGFMIAGRDTTAFALTWQFYSLMANPRIMKNVLKEIDIVLQGSEEYAFETMLNELPYLKAVFHETLRLHPPAPRNIRETANDDILPDGTPIYKGDKIAFSSWCMGRNRSVWGEDAEIFVPERWLVDDDGVSSHASSGATAGGRGVSPFGKFKMENQYKFNSFSAGPRLCLGQTFATVEAMVTSCMLLQNFELRLVPGQPLPEPKPSGALPMLNGLMVQPPDMTTYTMVLVGLRRYIDRQLSKSMKRSPFEYMVFATIGMLVAAMIKYPNRAFLTRARPDLKDKTVKGFPLLGNMPQMLRDRDDNLNSMNMGFQHFGDMFSLTIPLFGRIILINSPELNEHVLKTNFDNYIKGKIFRDQLQDILGRGIFVSDQEEWRFHRKTAANIFTTKLYRQLVEGIFLETGLDLCSVLERSRLAQHPVDLQELFLKLTLDAFGKLTFGLEFNALLREGPNEFGDAFDYLTANVDGRSSNPFWFLTDRIIPGKMRKLQRAIGVLDKFAKMAVDKRRNESAEEKEARPGDLLDLFINHVAEDGTKLTDVELRDVFVNFMIAGRDTTAQGLTWQFYSLMTNPRVMRNLILEIDTVLQGSQAYTYETMLHELPYLKAVFHETLRLYPPVPKNVKMAVDDDVLPGGIRVYKGDVIGVSSYCLGRNKSVWGEDAEQFVPERWLVPGDHKNTTALGGHTNNGSDSKAHGISPFGKFKTDSQYKFTSFNAGPRLCLGQTFAILEAMVTSTLLLQKYQFKLVPGQRPAIIKPSATIPMLHPLLTTMTSRVQNLD</sequence>
<dbReference type="AlphaFoldDB" id="A0A9P6MLK1"/>
<dbReference type="SUPFAM" id="SSF48264">
    <property type="entry name" value="Cytochrome P450"/>
    <property type="match status" value="2"/>
</dbReference>
<dbReference type="InterPro" id="IPR002401">
    <property type="entry name" value="Cyt_P450_E_grp-I"/>
</dbReference>
<dbReference type="InterPro" id="IPR036396">
    <property type="entry name" value="Cyt_P450_sf"/>
</dbReference>
<evidence type="ECO:0000256" key="5">
    <source>
        <dbReference type="PIRSR" id="PIRSR602401-1"/>
    </source>
</evidence>
<name>A0A9P6MLK1_9FUNG</name>
<comment type="cofactor">
    <cofactor evidence="5">
        <name>heme</name>
        <dbReference type="ChEBI" id="CHEBI:30413"/>
    </cofactor>
</comment>
<dbReference type="PRINTS" id="PR00385">
    <property type="entry name" value="P450"/>
</dbReference>
<dbReference type="Proteomes" id="UP000749646">
    <property type="component" value="Unassembled WGS sequence"/>
</dbReference>
<dbReference type="OrthoDB" id="1470350at2759"/>
<keyword evidence="7" id="KW-1185">Reference proteome</keyword>
<dbReference type="GO" id="GO:0004497">
    <property type="term" value="F:monooxygenase activity"/>
    <property type="evidence" value="ECO:0007669"/>
    <property type="project" value="InterPro"/>
</dbReference>
<dbReference type="GO" id="GO:0005506">
    <property type="term" value="F:iron ion binding"/>
    <property type="evidence" value="ECO:0007669"/>
    <property type="project" value="InterPro"/>
</dbReference>
<comment type="caution">
    <text evidence="6">The sequence shown here is derived from an EMBL/GenBank/DDBJ whole genome shotgun (WGS) entry which is preliminary data.</text>
</comment>
<dbReference type="InterPro" id="IPR017972">
    <property type="entry name" value="Cyt_P450_CS"/>
</dbReference>
<dbReference type="Pfam" id="PF00067">
    <property type="entry name" value="p450"/>
    <property type="match status" value="2"/>
</dbReference>
<dbReference type="GO" id="GO:0016705">
    <property type="term" value="F:oxidoreductase activity, acting on paired donors, with incorporation or reduction of molecular oxygen"/>
    <property type="evidence" value="ECO:0007669"/>
    <property type="project" value="InterPro"/>
</dbReference>
<dbReference type="GO" id="GO:0006629">
    <property type="term" value="P:lipid metabolic process"/>
    <property type="evidence" value="ECO:0007669"/>
    <property type="project" value="UniProtKB-ARBA"/>
</dbReference>
<dbReference type="PANTHER" id="PTHR24296">
    <property type="entry name" value="CYTOCHROME P450"/>
    <property type="match status" value="1"/>
</dbReference>
<evidence type="ECO:0000256" key="3">
    <source>
        <dbReference type="ARBA" id="ARBA00023002"/>
    </source>
</evidence>
<evidence type="ECO:0000313" key="6">
    <source>
        <dbReference type="EMBL" id="KAG0007115.1"/>
    </source>
</evidence>
<keyword evidence="4 5" id="KW-0408">Iron</keyword>
<protein>
    <recommendedName>
        <fullName evidence="8">Cytochrome P450</fullName>
    </recommendedName>
</protein>
<proteinExistence type="inferred from homology"/>
<feature type="binding site" description="axial binding residue" evidence="5">
    <location>
        <position position="532"/>
    </location>
    <ligand>
        <name>heme</name>
        <dbReference type="ChEBI" id="CHEBI:30413"/>
    </ligand>
    <ligandPart>
        <name>Fe</name>
        <dbReference type="ChEBI" id="CHEBI:18248"/>
    </ligandPart>
</feature>
<organism evidence="6 7">
    <name type="scientific">Modicella reniformis</name>
    <dbReference type="NCBI Taxonomy" id="1440133"/>
    <lineage>
        <taxon>Eukaryota</taxon>
        <taxon>Fungi</taxon>
        <taxon>Fungi incertae sedis</taxon>
        <taxon>Mucoromycota</taxon>
        <taxon>Mortierellomycotina</taxon>
        <taxon>Mortierellomycetes</taxon>
        <taxon>Mortierellales</taxon>
        <taxon>Mortierellaceae</taxon>
        <taxon>Modicella</taxon>
    </lineage>
</organism>
<keyword evidence="2 5" id="KW-0479">Metal-binding</keyword>
<evidence type="ECO:0000313" key="7">
    <source>
        <dbReference type="Proteomes" id="UP000749646"/>
    </source>
</evidence>
<evidence type="ECO:0000256" key="4">
    <source>
        <dbReference type="ARBA" id="ARBA00023004"/>
    </source>
</evidence>
<gene>
    <name evidence="6" type="ORF">BGZ65_006660</name>
</gene>
<reference evidence="6" key="1">
    <citation type="journal article" date="2020" name="Fungal Divers.">
        <title>Resolving the Mortierellaceae phylogeny through synthesis of multi-gene phylogenetics and phylogenomics.</title>
        <authorList>
            <person name="Vandepol N."/>
            <person name="Liber J."/>
            <person name="Desiro A."/>
            <person name="Na H."/>
            <person name="Kennedy M."/>
            <person name="Barry K."/>
            <person name="Grigoriev I.V."/>
            <person name="Miller A.N."/>
            <person name="O'Donnell K."/>
            <person name="Stajich J.E."/>
            <person name="Bonito G."/>
        </authorList>
    </citation>
    <scope>NUCLEOTIDE SEQUENCE</scope>
    <source>
        <strain evidence="6">MES-2147</strain>
    </source>
</reference>
<dbReference type="InterPro" id="IPR001128">
    <property type="entry name" value="Cyt_P450"/>
</dbReference>
<keyword evidence="3" id="KW-0560">Oxidoreductase</keyword>
<dbReference type="Gene3D" id="1.10.630.10">
    <property type="entry name" value="Cytochrome P450"/>
    <property type="match status" value="2"/>
</dbReference>
<accession>A0A9P6MLK1</accession>
<dbReference type="PROSITE" id="PS00086">
    <property type="entry name" value="CYTOCHROME_P450"/>
    <property type="match status" value="2"/>
</dbReference>
<dbReference type="PRINTS" id="PR00463">
    <property type="entry name" value="EP450I"/>
</dbReference>
<dbReference type="EMBL" id="JAAAHW010000010">
    <property type="protein sequence ID" value="KAG0007115.1"/>
    <property type="molecule type" value="Genomic_DNA"/>
</dbReference>
<keyword evidence="5" id="KW-0349">Heme</keyword>
<comment type="similarity">
    <text evidence="1">Belongs to the cytochrome P450 family.</text>
</comment>
<dbReference type="GO" id="GO:0020037">
    <property type="term" value="F:heme binding"/>
    <property type="evidence" value="ECO:0007669"/>
    <property type="project" value="InterPro"/>
</dbReference>
<evidence type="ECO:0000256" key="2">
    <source>
        <dbReference type="ARBA" id="ARBA00022723"/>
    </source>
</evidence>